<evidence type="ECO:0000256" key="11">
    <source>
        <dbReference type="ARBA" id="ARBA00023235"/>
    </source>
</evidence>
<name>W8JG98_9CHLA</name>
<evidence type="ECO:0000256" key="3">
    <source>
        <dbReference type="ARBA" id="ARBA00012895"/>
    </source>
</evidence>
<evidence type="ECO:0000259" key="12">
    <source>
        <dbReference type="PROSITE" id="PS50880"/>
    </source>
</evidence>
<feature type="domain" description="Toprim" evidence="12">
    <location>
        <begin position="201"/>
        <end position="316"/>
    </location>
</feature>
<dbReference type="InterPro" id="IPR013760">
    <property type="entry name" value="Topo_IIA-like_dom_sf"/>
</dbReference>
<keyword evidence="6" id="KW-0547">Nucleotide-binding</keyword>
<dbReference type="GO" id="GO:0006265">
    <property type="term" value="P:DNA topological change"/>
    <property type="evidence" value="ECO:0007669"/>
    <property type="project" value="InterPro"/>
</dbReference>
<dbReference type="InterPro" id="IPR014721">
    <property type="entry name" value="Ribsml_uS5_D2-typ_fold_subgr"/>
</dbReference>
<evidence type="ECO:0000256" key="8">
    <source>
        <dbReference type="ARBA" id="ARBA00022842"/>
    </source>
</evidence>
<evidence type="ECO:0000256" key="9">
    <source>
        <dbReference type="ARBA" id="ARBA00023029"/>
    </source>
</evidence>
<evidence type="ECO:0000313" key="13">
    <source>
        <dbReference type="EMBL" id="AHK63185.1"/>
    </source>
</evidence>
<dbReference type="STRING" id="1229831.M832_03200"/>
<comment type="catalytic activity">
    <reaction evidence="1">
        <text>ATP-dependent breakage, passage and rejoining of double-stranded DNA.</text>
        <dbReference type="EC" id="5.6.2.2"/>
    </reaction>
</comment>
<dbReference type="EMBL" id="CP006571">
    <property type="protein sequence ID" value="AHK63185.1"/>
    <property type="molecule type" value="Genomic_DNA"/>
</dbReference>
<proteinExistence type="inferred from homology"/>
<dbReference type="FunFam" id="3.40.50.670:FF:000007">
    <property type="entry name" value="DNA gyrase subunit B"/>
    <property type="match status" value="1"/>
</dbReference>
<evidence type="ECO:0000256" key="10">
    <source>
        <dbReference type="ARBA" id="ARBA00023125"/>
    </source>
</evidence>
<dbReference type="InterPro" id="IPR018522">
    <property type="entry name" value="TopoIIA_CS"/>
</dbReference>
<dbReference type="Gene3D" id="3.40.50.670">
    <property type="match status" value="2"/>
</dbReference>
<keyword evidence="7" id="KW-0067">ATP-binding</keyword>
<dbReference type="CDD" id="cd00822">
    <property type="entry name" value="TopoII_Trans_DNA_gyrase"/>
    <property type="match status" value="1"/>
</dbReference>
<dbReference type="PATRIC" id="fig|1229831.3.peg.322"/>
<dbReference type="InterPro" id="IPR002288">
    <property type="entry name" value="DNA_gyrase_B_C"/>
</dbReference>
<keyword evidence="11 13" id="KW-0413">Isomerase</keyword>
<dbReference type="Proteomes" id="UP000019433">
    <property type="component" value="Chromosome"/>
</dbReference>
<dbReference type="FunFam" id="3.30.230.10:FF:000005">
    <property type="entry name" value="DNA gyrase subunit B"/>
    <property type="match status" value="1"/>
</dbReference>
<keyword evidence="4" id="KW-0963">Cytoplasm</keyword>
<dbReference type="GO" id="GO:0003918">
    <property type="term" value="F:DNA topoisomerase type II (double strand cut, ATP-hydrolyzing) activity"/>
    <property type="evidence" value="ECO:0007669"/>
    <property type="project" value="UniProtKB-EC"/>
</dbReference>
<dbReference type="PROSITE" id="PS50880">
    <property type="entry name" value="TOPRIM"/>
    <property type="match status" value="1"/>
</dbReference>
<organism evidence="13 14">
    <name type="scientific">Chlamydia avium 10DC88</name>
    <dbReference type="NCBI Taxonomy" id="1229831"/>
    <lineage>
        <taxon>Bacteria</taxon>
        <taxon>Pseudomonadati</taxon>
        <taxon>Chlamydiota</taxon>
        <taxon>Chlamydiia</taxon>
        <taxon>Chlamydiales</taxon>
        <taxon>Chlamydiaceae</taxon>
        <taxon>Chlamydia/Chlamydophila group</taxon>
        <taxon>Chlamydia</taxon>
    </lineage>
</organism>
<dbReference type="InterPro" id="IPR034160">
    <property type="entry name" value="TOPRIM_GyrB"/>
</dbReference>
<dbReference type="SUPFAM" id="SSF54211">
    <property type="entry name" value="Ribosomal protein S5 domain 2-like"/>
    <property type="match status" value="1"/>
</dbReference>
<dbReference type="SUPFAM" id="SSF56719">
    <property type="entry name" value="Type II DNA topoisomerase"/>
    <property type="match status" value="1"/>
</dbReference>
<dbReference type="HOGENOM" id="CLU_006146_1_2_0"/>
<comment type="similarity">
    <text evidence="2">Belongs to the type II topoisomerase GyrB family.</text>
</comment>
<evidence type="ECO:0000256" key="6">
    <source>
        <dbReference type="ARBA" id="ARBA00022741"/>
    </source>
</evidence>
<dbReference type="PRINTS" id="PR01159">
    <property type="entry name" value="DNAGYRASEB"/>
</dbReference>
<evidence type="ECO:0000256" key="2">
    <source>
        <dbReference type="ARBA" id="ARBA00010708"/>
    </source>
</evidence>
<accession>W8JG98</accession>
<dbReference type="CDD" id="cd03366">
    <property type="entry name" value="TOPRIM_TopoIIA_GyrB"/>
    <property type="match status" value="1"/>
</dbReference>
<evidence type="ECO:0000256" key="7">
    <source>
        <dbReference type="ARBA" id="ARBA00022840"/>
    </source>
</evidence>
<evidence type="ECO:0000256" key="5">
    <source>
        <dbReference type="ARBA" id="ARBA00022723"/>
    </source>
</evidence>
<dbReference type="Pfam" id="PF00986">
    <property type="entry name" value="DNA_gyraseB_C"/>
    <property type="match status" value="1"/>
</dbReference>
<evidence type="ECO:0000313" key="14">
    <source>
        <dbReference type="Proteomes" id="UP000019433"/>
    </source>
</evidence>
<dbReference type="PRINTS" id="PR00418">
    <property type="entry name" value="TPI2FAMILY"/>
</dbReference>
<evidence type="ECO:0000256" key="4">
    <source>
        <dbReference type="ARBA" id="ARBA00022490"/>
    </source>
</evidence>
<keyword evidence="9" id="KW-0799">Topoisomerase</keyword>
<dbReference type="GO" id="GO:0003677">
    <property type="term" value="F:DNA binding"/>
    <property type="evidence" value="ECO:0007669"/>
    <property type="project" value="UniProtKB-KW"/>
</dbReference>
<dbReference type="KEGG" id="cav:M832_03200"/>
<dbReference type="EC" id="5.6.2.2" evidence="3"/>
<reference evidence="13 14" key="1">
    <citation type="journal article" date="2014" name="Syst. Appl. Microbiol.">
        <title>Evidence for the existence of two new members of the family Chlamydiaceae and proposal of Chlamydia avium sp. nov. and Chlamydia gallinacea sp. nov.</title>
        <authorList>
            <person name="Sachse K."/>
            <person name="Laroucau K."/>
            <person name="Riege K."/>
            <person name="Wehner S."/>
            <person name="Dilcher M."/>
            <person name="Creasy H.H."/>
            <person name="Weidmann M."/>
            <person name="Myers G."/>
            <person name="Vorimore F."/>
            <person name="Vicari N."/>
            <person name="Magnino S."/>
            <person name="Liebler-Tenorio E."/>
            <person name="Ruettger A."/>
            <person name="Bavoil P.M."/>
            <person name="Hufert F.T."/>
            <person name="Rossello-Mora R."/>
            <person name="Marz M."/>
        </authorList>
    </citation>
    <scope>NUCLEOTIDE SEQUENCE [LARGE SCALE GENOMIC DNA]</scope>
    <source>
        <strain evidence="13 14">10DC88</strain>
    </source>
</reference>
<dbReference type="InterPro" id="IPR006171">
    <property type="entry name" value="TOPRIM_dom"/>
</dbReference>
<dbReference type="GO" id="GO:0005524">
    <property type="term" value="F:ATP binding"/>
    <property type="evidence" value="ECO:0007669"/>
    <property type="project" value="UniProtKB-KW"/>
</dbReference>
<keyword evidence="10" id="KW-0238">DNA-binding</keyword>
<dbReference type="SMART" id="SM00433">
    <property type="entry name" value="TOP2c"/>
    <property type="match status" value="1"/>
</dbReference>
<dbReference type="PANTHER" id="PTHR45866">
    <property type="entry name" value="DNA GYRASE/TOPOISOMERASE SUBUNIT B"/>
    <property type="match status" value="1"/>
</dbReference>
<dbReference type="InterPro" id="IPR020568">
    <property type="entry name" value="Ribosomal_Su5_D2-typ_SF"/>
</dbReference>
<dbReference type="Pfam" id="PF01751">
    <property type="entry name" value="Toprim"/>
    <property type="match status" value="1"/>
</dbReference>
<dbReference type="Gene3D" id="3.30.230.10">
    <property type="match status" value="1"/>
</dbReference>
<evidence type="ECO:0000256" key="1">
    <source>
        <dbReference type="ARBA" id="ARBA00000185"/>
    </source>
</evidence>
<keyword evidence="8" id="KW-0460">Magnesium</keyword>
<sequence>MQSFVSYLNQNKESIFPEPIYISGSRAGDDGDIEFEAALQWNSGYTELIYSYANNIPTRQGGTHLSGFSTALTRALNSYIKVHNLAKNDKLSLTGEDIREGLTSVVSVKVPNPQFEGQTKQKLGNSDVGSVAQQITGEALTTFFNENPQITKMIVEKVFVAAQAREAAKKARELTLRKSALDSARLPGKLIDCLEKDPEKCEMYIVEGDSAGGSAKQGRDRQFQAILPIRGKILNVEKARLQKIFQNQEIGTIIAALGCGIGSDNFNISKLRYKRIIIMTDADVDGSHIRTLLLTFFYRHMTALIENECVYIAQPPLYKVSKKKDSRYILSEREMDDYLLTLGIEDSKLVFKNTGRELSGEALNQFVKLILNIENFIVALEKKAIPFSEFIEMYKEDRGYPLYYCPVINEKQSSQYFYTIEEKDSELAKAGDIDTTKVIELYRTSVFKEIQEELQDYGLDIRHYLIPKDSEMIITNEDSKVLPYTCFTLKEVIDHLKALGRKGIEIQRYKGLGEMNADQLWDTTMNPEQRTLVRVSLKDAVEADHIFTMLMGEEVPPRREFIESHALSIRMNNLDI</sequence>
<dbReference type="InterPro" id="IPR000565">
    <property type="entry name" value="Topo_IIA_B"/>
</dbReference>
<gene>
    <name evidence="13" type="primary">gyrB</name>
    <name evidence="13" type="ORF">M832_03200</name>
</gene>
<dbReference type="InterPro" id="IPR001241">
    <property type="entry name" value="Topo_IIA"/>
</dbReference>
<dbReference type="eggNOG" id="COG0187">
    <property type="taxonomic scope" value="Bacteria"/>
</dbReference>
<dbReference type="PROSITE" id="PS00177">
    <property type="entry name" value="TOPOISOMERASE_II"/>
    <property type="match status" value="1"/>
</dbReference>
<dbReference type="InterPro" id="IPR013506">
    <property type="entry name" value="Topo_IIA_bsu_dom2"/>
</dbReference>
<keyword evidence="5" id="KW-0479">Metal-binding</keyword>
<dbReference type="PANTHER" id="PTHR45866:SF1">
    <property type="entry name" value="DNA GYRASE SUBUNIT B, MITOCHONDRIAL"/>
    <property type="match status" value="1"/>
</dbReference>
<dbReference type="Pfam" id="PF00204">
    <property type="entry name" value="DNA_gyraseB"/>
    <property type="match status" value="1"/>
</dbReference>
<dbReference type="InterPro" id="IPR013759">
    <property type="entry name" value="Topo_IIA_B_C"/>
</dbReference>
<dbReference type="GO" id="GO:0046872">
    <property type="term" value="F:metal ion binding"/>
    <property type="evidence" value="ECO:0007669"/>
    <property type="project" value="UniProtKB-KW"/>
</dbReference>
<dbReference type="AlphaFoldDB" id="W8JG98"/>
<protein>
    <recommendedName>
        <fullName evidence="3">DNA topoisomerase (ATP-hydrolyzing)</fullName>
        <ecNumber evidence="3">5.6.2.2</ecNumber>
    </recommendedName>
</protein>